<reference evidence="2 3" key="1">
    <citation type="submission" date="2024-04" db="EMBL/GenBank/DDBJ databases">
        <authorList>
            <person name="Fracassetti M."/>
        </authorList>
    </citation>
    <scope>NUCLEOTIDE SEQUENCE [LARGE SCALE GENOMIC DNA]</scope>
</reference>
<sequence>MVNAVAASTQGSGSRFQVLETIETEVEITKRSSEEVDASKQPTQQVADTMIQTQTSLEGGLQVSRVVEGGNSLVTVPVAQVEAHVTFTAKPVNGNKVTTAKGAGIAPKMGKPSKGEDQRKMSSSTKSKQLPGPEFSSLERYNREQDLEFAGFLVV</sequence>
<feature type="region of interest" description="Disordered" evidence="1">
    <location>
        <begin position="94"/>
        <end position="141"/>
    </location>
</feature>
<dbReference type="EMBL" id="OZ034817">
    <property type="protein sequence ID" value="CAL1382126.1"/>
    <property type="molecule type" value="Genomic_DNA"/>
</dbReference>
<protein>
    <submittedName>
        <fullName evidence="2">Uncharacterized protein</fullName>
    </submittedName>
</protein>
<name>A0AAV2E878_9ROSI</name>
<dbReference type="Proteomes" id="UP001497516">
    <property type="component" value="Chromosome 4"/>
</dbReference>
<proteinExistence type="predicted"/>
<accession>A0AAV2E878</accession>
<evidence type="ECO:0000313" key="3">
    <source>
        <dbReference type="Proteomes" id="UP001497516"/>
    </source>
</evidence>
<organism evidence="2 3">
    <name type="scientific">Linum trigynum</name>
    <dbReference type="NCBI Taxonomy" id="586398"/>
    <lineage>
        <taxon>Eukaryota</taxon>
        <taxon>Viridiplantae</taxon>
        <taxon>Streptophyta</taxon>
        <taxon>Embryophyta</taxon>
        <taxon>Tracheophyta</taxon>
        <taxon>Spermatophyta</taxon>
        <taxon>Magnoliopsida</taxon>
        <taxon>eudicotyledons</taxon>
        <taxon>Gunneridae</taxon>
        <taxon>Pentapetalae</taxon>
        <taxon>rosids</taxon>
        <taxon>fabids</taxon>
        <taxon>Malpighiales</taxon>
        <taxon>Linaceae</taxon>
        <taxon>Linum</taxon>
    </lineage>
</organism>
<evidence type="ECO:0000313" key="2">
    <source>
        <dbReference type="EMBL" id="CAL1382126.1"/>
    </source>
</evidence>
<evidence type="ECO:0000256" key="1">
    <source>
        <dbReference type="SAM" id="MobiDB-lite"/>
    </source>
</evidence>
<gene>
    <name evidence="2" type="ORF">LTRI10_LOCUS23466</name>
</gene>
<dbReference type="AlphaFoldDB" id="A0AAV2E878"/>
<keyword evidence="3" id="KW-1185">Reference proteome</keyword>